<evidence type="ECO:0000313" key="3">
    <source>
        <dbReference type="Proteomes" id="UP000812287"/>
    </source>
</evidence>
<name>A0A9P8ANL4_9AGAR</name>
<keyword evidence="3" id="KW-1185">Reference proteome</keyword>
<dbReference type="EMBL" id="MU250554">
    <property type="protein sequence ID" value="KAG7442040.1"/>
    <property type="molecule type" value="Genomic_DNA"/>
</dbReference>
<reference evidence="2" key="1">
    <citation type="submission" date="2020-11" db="EMBL/GenBank/DDBJ databases">
        <title>Adaptations for nitrogen fixation in a non-lichenized fungal sporocarp promotes dispersal by wood-feeding termites.</title>
        <authorList>
            <consortium name="DOE Joint Genome Institute"/>
            <person name="Koch R.A."/>
            <person name="Yoon G."/>
            <person name="Arayal U."/>
            <person name="Lail K."/>
            <person name="Amirebrahimi M."/>
            <person name="Labutti K."/>
            <person name="Lipzen A."/>
            <person name="Riley R."/>
            <person name="Barry K."/>
            <person name="Henrissat B."/>
            <person name="Grigoriev I.V."/>
            <person name="Herr J.R."/>
            <person name="Aime M.C."/>
        </authorList>
    </citation>
    <scope>NUCLEOTIDE SEQUENCE</scope>
    <source>
        <strain evidence="2">MCA 3950</strain>
    </source>
</reference>
<protein>
    <submittedName>
        <fullName evidence="2">Uncharacterized protein</fullName>
    </submittedName>
</protein>
<accession>A0A9P8ANL4</accession>
<feature type="compositionally biased region" description="Polar residues" evidence="1">
    <location>
        <begin position="49"/>
        <end position="69"/>
    </location>
</feature>
<dbReference type="AlphaFoldDB" id="A0A9P8ANL4"/>
<feature type="region of interest" description="Disordered" evidence="1">
    <location>
        <begin position="1"/>
        <end position="74"/>
    </location>
</feature>
<evidence type="ECO:0000313" key="2">
    <source>
        <dbReference type="EMBL" id="KAG7442040.1"/>
    </source>
</evidence>
<proteinExistence type="predicted"/>
<feature type="compositionally biased region" description="Basic and acidic residues" evidence="1">
    <location>
        <begin position="22"/>
        <end position="34"/>
    </location>
</feature>
<evidence type="ECO:0000256" key="1">
    <source>
        <dbReference type="SAM" id="MobiDB-lite"/>
    </source>
</evidence>
<comment type="caution">
    <text evidence="2">The sequence shown here is derived from an EMBL/GenBank/DDBJ whole genome shotgun (WGS) entry which is preliminary data.</text>
</comment>
<dbReference type="RefSeq" id="XP_043035540.1">
    <property type="nucleotide sequence ID" value="XM_043177693.1"/>
</dbReference>
<organism evidence="2 3">
    <name type="scientific">Guyanagaster necrorhizus</name>
    <dbReference type="NCBI Taxonomy" id="856835"/>
    <lineage>
        <taxon>Eukaryota</taxon>
        <taxon>Fungi</taxon>
        <taxon>Dikarya</taxon>
        <taxon>Basidiomycota</taxon>
        <taxon>Agaricomycotina</taxon>
        <taxon>Agaricomycetes</taxon>
        <taxon>Agaricomycetidae</taxon>
        <taxon>Agaricales</taxon>
        <taxon>Marasmiineae</taxon>
        <taxon>Physalacriaceae</taxon>
        <taxon>Guyanagaster</taxon>
    </lineage>
</organism>
<sequence length="155" mass="17308">MPATNTDDTDPSEQTDLLDAMGDSKSESQSHSEYADSGSPPDHEAEYENSPSVRSSKRNQCIPPSSSASKPGKYSLISVGTDLATRRRLGKLLQKLSSKIRESSPQRSYGRGARGRYTRRIQTPPILITIPEMMFDAFSHLFFFHHLPFYHDDAS</sequence>
<dbReference type="GeneID" id="66099980"/>
<dbReference type="Proteomes" id="UP000812287">
    <property type="component" value="Unassembled WGS sequence"/>
</dbReference>
<gene>
    <name evidence="2" type="ORF">BT62DRAFT_1010825</name>
</gene>